<keyword evidence="3" id="KW-1185">Reference proteome</keyword>
<dbReference type="RefSeq" id="WP_346061553.1">
    <property type="nucleotide sequence ID" value="NZ_BAAADR010000004.1"/>
</dbReference>
<feature type="transmembrane region" description="Helical" evidence="1">
    <location>
        <begin position="6"/>
        <end position="25"/>
    </location>
</feature>
<feature type="transmembrane region" description="Helical" evidence="1">
    <location>
        <begin position="68"/>
        <end position="98"/>
    </location>
</feature>
<proteinExistence type="predicted"/>
<keyword evidence="1" id="KW-1133">Transmembrane helix</keyword>
<protein>
    <submittedName>
        <fullName evidence="2">AzlD domain-containing protein</fullName>
    </submittedName>
</protein>
<feature type="transmembrane region" description="Helical" evidence="1">
    <location>
        <begin position="37"/>
        <end position="56"/>
    </location>
</feature>
<dbReference type="EMBL" id="JBHSZP010000002">
    <property type="protein sequence ID" value="MFC7088273.1"/>
    <property type="molecule type" value="Genomic_DNA"/>
</dbReference>
<sequence>MSEPVWAAIAALFTTSGLVRILPTFISPRIAPRTRRYLERLLPAAVFINFAVYIAYSEVVREPIPALLSLAVVGAVACLNRLGLIGTAVLGTTLYFVLIDGIGRGGW</sequence>
<reference evidence="3" key="1">
    <citation type="journal article" date="2019" name="Int. J. Syst. Evol. Microbiol.">
        <title>The Global Catalogue of Microorganisms (GCM) 10K type strain sequencing project: providing services to taxonomists for standard genome sequencing and annotation.</title>
        <authorList>
            <consortium name="The Broad Institute Genomics Platform"/>
            <consortium name="The Broad Institute Genome Sequencing Center for Infectious Disease"/>
            <person name="Wu L."/>
            <person name="Ma J."/>
        </authorList>
    </citation>
    <scope>NUCLEOTIDE SEQUENCE [LARGE SCALE GENOMIC DNA]</scope>
    <source>
        <strain evidence="3">CGMCC 1.13666</strain>
    </source>
</reference>
<dbReference type="Pfam" id="PF05437">
    <property type="entry name" value="AzlD"/>
    <property type="match status" value="1"/>
</dbReference>
<gene>
    <name evidence="2" type="ORF">ACFQH5_01760</name>
</gene>
<dbReference type="InterPro" id="IPR008407">
    <property type="entry name" value="Brnchd-chn_aa_trnsp_AzlD"/>
</dbReference>
<keyword evidence="1" id="KW-0812">Transmembrane</keyword>
<name>A0ABW2ETY8_9GAMM</name>
<evidence type="ECO:0000256" key="1">
    <source>
        <dbReference type="SAM" id="Phobius"/>
    </source>
</evidence>
<evidence type="ECO:0000313" key="3">
    <source>
        <dbReference type="Proteomes" id="UP001596411"/>
    </source>
</evidence>
<keyword evidence="1" id="KW-0472">Membrane</keyword>
<accession>A0ABW2ETY8</accession>
<evidence type="ECO:0000313" key="2">
    <source>
        <dbReference type="EMBL" id="MFC7088273.1"/>
    </source>
</evidence>
<dbReference type="Proteomes" id="UP001596411">
    <property type="component" value="Unassembled WGS sequence"/>
</dbReference>
<organism evidence="2 3">
    <name type="scientific">Halomonas salifodinae</name>
    <dbReference type="NCBI Taxonomy" id="438745"/>
    <lineage>
        <taxon>Bacteria</taxon>
        <taxon>Pseudomonadati</taxon>
        <taxon>Pseudomonadota</taxon>
        <taxon>Gammaproteobacteria</taxon>
        <taxon>Oceanospirillales</taxon>
        <taxon>Halomonadaceae</taxon>
        <taxon>Halomonas</taxon>
    </lineage>
</organism>
<comment type="caution">
    <text evidence="2">The sequence shown here is derived from an EMBL/GenBank/DDBJ whole genome shotgun (WGS) entry which is preliminary data.</text>
</comment>